<feature type="compositionally biased region" description="Basic and acidic residues" evidence="11">
    <location>
        <begin position="776"/>
        <end position="785"/>
    </location>
</feature>
<dbReference type="InterPro" id="IPR001580">
    <property type="entry name" value="Calret/calnex"/>
</dbReference>
<reference evidence="12" key="1">
    <citation type="journal article" date="2015" name="Genom Data">
        <title>Genome sequences of six Phytophthora species associated with forests in New Zealand.</title>
        <authorList>
            <person name="Studholme D.J."/>
            <person name="McDougal R.L."/>
            <person name="Sambles C."/>
            <person name="Hansen E."/>
            <person name="Hardy G."/>
            <person name="Grant M."/>
            <person name="Ganley R.J."/>
            <person name="Williams N.M."/>
        </authorList>
    </citation>
    <scope>NUCLEOTIDE SEQUENCE</scope>
    <source>
        <strain evidence="12">NZFS 2646</strain>
        <strain evidence="13">NZFS 3630</strain>
    </source>
</reference>
<dbReference type="GO" id="GO:0051082">
    <property type="term" value="F:unfolded protein binding"/>
    <property type="evidence" value="ECO:0007669"/>
    <property type="project" value="InterPro"/>
</dbReference>
<dbReference type="Proteomes" id="UP000792063">
    <property type="component" value="Unassembled WGS sequence"/>
</dbReference>
<dbReference type="PRINTS" id="PR00626">
    <property type="entry name" value="CALRETICULIN"/>
</dbReference>
<proteinExistence type="inferred from homology"/>
<dbReference type="GO" id="GO:0006457">
    <property type="term" value="P:protein folding"/>
    <property type="evidence" value="ECO:0007669"/>
    <property type="project" value="InterPro"/>
</dbReference>
<evidence type="ECO:0000256" key="10">
    <source>
        <dbReference type="RuleBase" id="RU362126"/>
    </source>
</evidence>
<feature type="transmembrane region" description="Helical" evidence="10">
    <location>
        <begin position="134"/>
        <end position="157"/>
    </location>
</feature>
<dbReference type="PROSITE" id="PS00804">
    <property type="entry name" value="CALRETICULIN_2"/>
    <property type="match status" value="1"/>
</dbReference>
<dbReference type="EMBL" id="MBDN02000211">
    <property type="protein sequence ID" value="RLN78024.1"/>
    <property type="molecule type" value="Genomic_DNA"/>
</dbReference>
<keyword evidence="4 10" id="KW-0812">Transmembrane</keyword>
<dbReference type="PROSITE" id="PS00803">
    <property type="entry name" value="CALRETICULIN_1"/>
    <property type="match status" value="1"/>
</dbReference>
<dbReference type="Pfam" id="PF01554">
    <property type="entry name" value="MatE"/>
    <property type="match status" value="1"/>
</dbReference>
<keyword evidence="8 10" id="KW-0143">Chaperone</keyword>
<keyword evidence="16" id="KW-1185">Reference proteome</keyword>
<reference evidence="16 17" key="2">
    <citation type="submission" date="2018-07" db="EMBL/GenBank/DDBJ databases">
        <title>Genome sequencing of oomycete isolates from Chile give support for New Zealand origin for Phytophthora kernoviae and make available the first Nothophytophthora sp. genome.</title>
        <authorList>
            <person name="Studholme D.J."/>
            <person name="Sanfuentes E."/>
            <person name="Panda P."/>
            <person name="Hill R."/>
            <person name="Sambles C."/>
            <person name="Grant M."/>
            <person name="Williams N.M."/>
            <person name="Mcdougal R.L."/>
        </authorList>
    </citation>
    <scope>NUCLEOTIDE SEQUENCE [LARGE SCALE GENOMIC DNA]</scope>
    <source>
        <strain evidence="14">Chile2</strain>
        <strain evidence="15">Chile4</strain>
    </source>
</reference>
<keyword evidence="6 10" id="KW-1133">Transmembrane helix</keyword>
<evidence type="ECO:0000256" key="9">
    <source>
        <dbReference type="PIRSR" id="PIRSR601580-3"/>
    </source>
</evidence>
<keyword evidence="9" id="KW-1015">Disulfide bond</keyword>
<dbReference type="InterPro" id="IPR009033">
    <property type="entry name" value="Calreticulin/calnexin_P_dom_sf"/>
</dbReference>
<evidence type="ECO:0000313" key="12">
    <source>
        <dbReference type="EMBL" id="KAG2521238.1"/>
    </source>
</evidence>
<dbReference type="Gene3D" id="2.10.250.10">
    <property type="entry name" value="Calreticulin/calnexin, P domain"/>
    <property type="match status" value="1"/>
</dbReference>
<evidence type="ECO:0000256" key="3">
    <source>
        <dbReference type="ARBA" id="ARBA00010983"/>
    </source>
</evidence>
<dbReference type="InterPro" id="IPR013320">
    <property type="entry name" value="ConA-like_dom_sf"/>
</dbReference>
<evidence type="ECO:0000256" key="4">
    <source>
        <dbReference type="ARBA" id="ARBA00022692"/>
    </source>
</evidence>
<keyword evidence="7 10" id="KW-0472">Membrane</keyword>
<reference evidence="12" key="3">
    <citation type="submission" date="2020-06" db="EMBL/GenBank/DDBJ databases">
        <authorList>
            <person name="Studholme D.J."/>
        </authorList>
    </citation>
    <scope>NUCLEOTIDE SEQUENCE</scope>
    <source>
        <strain evidence="12">NZFS 2646</strain>
        <strain evidence="13">NZFS 3630</strain>
    </source>
</reference>
<sequence length="820" mass="90089">MANALVAMVAATMGARVIAANAVISGLWGLLWALFWGYGCATQARVANYLGAGKPDLARRITALGFLCTGVVVAVIAVVTSVMDQHIISLYTTDQDLLTTCKLVLPVFVVACSFEAIEVLGAGALTGMSQVHTVFWVSAIGTWFINLPVAYVGGITMGYGFPALWVGVLSMELFKVSSYSLALVHVRWADMADRVKETAEASIDVEQSTEQFIAAAGDAQPSTPPLAPSPLTRHRKIDKNAYTLPKPGHVKVKPISLKSNTREEERPKRMKVKTVVALLTALLAHMAQADEAAKAEEMTAKDTAQAERQQQIETLTKDALFIETFETPDLFDGTRWFKSSHEKYSTQDVAINEVNLGAVHLAPNHGLVLEKPASHYGLGVKLDEPLVVDGSDGKKELVVQYEMKMQKGLDCGGAYVKLLRAQEESQDFSAFSDASPFVIMFGPDKCGNSDKVHLIFQHKNLVTQEYEEKHMMEAPRIKSDKDTHLYTAVIRDDNTFEVFVDQKSVKSGSFFDGFLPSVIPEKEIDDPEDSKPADWVSEKKIRDPSAVKPDDWDEDAPARILDEDAVKPDGWLDDELEVINDPDVMKPEDWDDEDDGDFVVPLIPNPKCVDAVGCGEWKRPTKANPVYKGKFYAPYIPNPAYKGEWVPRKIPNPSYFKDDHPARMDPIGALAVEVWTMTDGITFDNFWLGNDLKKAQEFAELMWAPKHAVEEDLKAKTGKSDKDDGEGGVMKALETLSTDFAAYANENPMIALGSIVGVSVLATFALFSLFCGSKGPKPDDGKEDSGAEDEEGEENAKAVDNDNKEGKVRQRKKAPIVKDD</sequence>
<feature type="transmembrane region" description="Helical" evidence="10">
    <location>
        <begin position="29"/>
        <end position="51"/>
    </location>
</feature>
<dbReference type="Proteomes" id="UP000285883">
    <property type="component" value="Unassembled WGS sequence"/>
</dbReference>
<feature type="transmembrane region" description="Helical" evidence="10">
    <location>
        <begin position="103"/>
        <end position="122"/>
    </location>
</feature>
<dbReference type="EMBL" id="JPWV03000207">
    <property type="protein sequence ID" value="KAG2521238.1"/>
    <property type="molecule type" value="Genomic_DNA"/>
</dbReference>
<protein>
    <recommendedName>
        <fullName evidence="18">Calreticulin</fullName>
    </recommendedName>
</protein>
<dbReference type="InterPro" id="IPR002528">
    <property type="entry name" value="MATE_fam"/>
</dbReference>
<dbReference type="InterPro" id="IPR018124">
    <property type="entry name" value="Calret/calnex_CS"/>
</dbReference>
<dbReference type="SUPFAM" id="SSF63887">
    <property type="entry name" value="P-domain of calnexin/calreticulin"/>
    <property type="match status" value="1"/>
</dbReference>
<gene>
    <name evidence="14" type="ORF">BBI17_006380</name>
    <name evidence="15" type="ORF">BBO99_00006264</name>
    <name evidence="12" type="ORF">JM16_006338</name>
    <name evidence="13" type="ORF">JM18_006102</name>
</gene>
<dbReference type="GO" id="GO:0015297">
    <property type="term" value="F:antiporter activity"/>
    <property type="evidence" value="ECO:0007669"/>
    <property type="project" value="InterPro"/>
</dbReference>
<evidence type="ECO:0008006" key="18">
    <source>
        <dbReference type="Google" id="ProtNLM"/>
    </source>
</evidence>
<feature type="transmembrane region" description="Helical" evidence="10">
    <location>
        <begin position="63"/>
        <end position="83"/>
    </location>
</feature>
<evidence type="ECO:0000256" key="7">
    <source>
        <dbReference type="ARBA" id="ARBA00023136"/>
    </source>
</evidence>
<evidence type="ECO:0000256" key="6">
    <source>
        <dbReference type="ARBA" id="ARBA00022989"/>
    </source>
</evidence>
<feature type="region of interest" description="Disordered" evidence="11">
    <location>
        <begin position="521"/>
        <end position="553"/>
    </location>
</feature>
<dbReference type="PANTHER" id="PTHR11073:SF1">
    <property type="entry name" value="CALNEXIN 14D-RELATED"/>
    <property type="match status" value="1"/>
</dbReference>
<dbReference type="PANTHER" id="PTHR11073">
    <property type="entry name" value="CALRETICULIN AND CALNEXIN"/>
    <property type="match status" value="1"/>
</dbReference>
<dbReference type="GO" id="GO:0042910">
    <property type="term" value="F:xenobiotic transmembrane transporter activity"/>
    <property type="evidence" value="ECO:0007669"/>
    <property type="project" value="InterPro"/>
</dbReference>
<evidence type="ECO:0000313" key="15">
    <source>
        <dbReference type="EMBL" id="RLN78024.1"/>
    </source>
</evidence>
<feature type="compositionally biased region" description="Basic and acidic residues" evidence="11">
    <location>
        <begin position="794"/>
        <end position="808"/>
    </location>
</feature>
<organism evidence="14 17">
    <name type="scientific">Phytophthora kernoviae</name>
    <dbReference type="NCBI Taxonomy" id="325452"/>
    <lineage>
        <taxon>Eukaryota</taxon>
        <taxon>Sar</taxon>
        <taxon>Stramenopiles</taxon>
        <taxon>Oomycota</taxon>
        <taxon>Peronosporomycetes</taxon>
        <taxon>Peronosporales</taxon>
        <taxon>Peronosporaceae</taxon>
        <taxon>Phytophthora</taxon>
    </lineage>
</organism>
<dbReference type="Gene3D" id="2.60.120.200">
    <property type="match status" value="1"/>
</dbReference>
<feature type="transmembrane region" description="Helical" evidence="10">
    <location>
        <begin position="749"/>
        <end position="772"/>
    </location>
</feature>
<comment type="caution">
    <text evidence="14">The sequence shown here is derived from an EMBL/GenBank/DDBJ whole genome shotgun (WGS) entry which is preliminary data.</text>
</comment>
<dbReference type="FunFam" id="2.10.250.10:FF:000001">
    <property type="entry name" value="Calnexin homolog"/>
    <property type="match status" value="1"/>
</dbReference>
<feature type="compositionally biased region" description="Basic residues" evidence="11">
    <location>
        <begin position="809"/>
        <end position="820"/>
    </location>
</feature>
<dbReference type="PROSITE" id="PS00805">
    <property type="entry name" value="CALRETICULIN_REPEAT"/>
    <property type="match status" value="2"/>
</dbReference>
<keyword evidence="5 10" id="KW-0256">Endoplasmic reticulum</keyword>
<comment type="subcellular location">
    <subcellularLocation>
        <location evidence="1">Endoplasmic reticulum membrane</location>
        <topology evidence="1">Single-pass membrane protein</topology>
    </subcellularLocation>
</comment>
<dbReference type="EMBL" id="MAYM02000219">
    <property type="protein sequence ID" value="RLN45141.1"/>
    <property type="molecule type" value="Genomic_DNA"/>
</dbReference>
<evidence type="ECO:0000313" key="16">
    <source>
        <dbReference type="Proteomes" id="UP000285624"/>
    </source>
</evidence>
<feature type="disulfide bond" evidence="9">
    <location>
        <begin position="411"/>
        <end position="446"/>
    </location>
</feature>
<evidence type="ECO:0000256" key="2">
    <source>
        <dbReference type="ARBA" id="ARBA00010199"/>
    </source>
</evidence>
<feature type="compositionally biased region" description="Basic and acidic residues" evidence="11">
    <location>
        <begin position="529"/>
        <end position="553"/>
    </location>
</feature>
<evidence type="ECO:0000256" key="11">
    <source>
        <dbReference type="SAM" id="MobiDB-lite"/>
    </source>
</evidence>
<dbReference type="SUPFAM" id="SSF49899">
    <property type="entry name" value="Concanavalin A-like lectins/glucanases"/>
    <property type="match status" value="1"/>
</dbReference>
<accession>A0A3R7JFQ6</accession>
<dbReference type="AlphaFoldDB" id="A0A3R7JFQ6"/>
<evidence type="ECO:0000313" key="13">
    <source>
        <dbReference type="EMBL" id="KAG2522387.1"/>
    </source>
</evidence>
<feature type="region of interest" description="Disordered" evidence="11">
    <location>
        <begin position="774"/>
        <end position="820"/>
    </location>
</feature>
<dbReference type="EMBL" id="JPWU03000214">
    <property type="protein sequence ID" value="KAG2522387.1"/>
    <property type="molecule type" value="Genomic_DNA"/>
</dbReference>
<dbReference type="GO" id="GO:0036503">
    <property type="term" value="P:ERAD pathway"/>
    <property type="evidence" value="ECO:0007669"/>
    <property type="project" value="TreeGrafter"/>
</dbReference>
<dbReference type="Pfam" id="PF00262">
    <property type="entry name" value="Calreticulin"/>
    <property type="match status" value="1"/>
</dbReference>
<evidence type="ECO:0000313" key="17">
    <source>
        <dbReference type="Proteomes" id="UP000285883"/>
    </source>
</evidence>
<dbReference type="Proteomes" id="UP000285624">
    <property type="component" value="Unassembled WGS sequence"/>
</dbReference>
<comment type="similarity">
    <text evidence="2">Belongs to the multi antimicrobial extrusion (MATE) (TC 2.A.66.1) family.</text>
</comment>
<evidence type="ECO:0000313" key="14">
    <source>
        <dbReference type="EMBL" id="RLN45141.1"/>
    </source>
</evidence>
<dbReference type="Proteomes" id="UP000785171">
    <property type="component" value="Unassembled WGS sequence"/>
</dbReference>
<name>A0A3R7JFQ6_9STRA</name>
<evidence type="ECO:0000256" key="8">
    <source>
        <dbReference type="ARBA" id="ARBA00023186"/>
    </source>
</evidence>
<dbReference type="GO" id="GO:0005509">
    <property type="term" value="F:calcium ion binding"/>
    <property type="evidence" value="ECO:0007669"/>
    <property type="project" value="InterPro"/>
</dbReference>
<dbReference type="STRING" id="325452.A0A3R7JFQ6"/>
<evidence type="ECO:0000256" key="5">
    <source>
        <dbReference type="ARBA" id="ARBA00022824"/>
    </source>
</evidence>
<comment type="similarity">
    <text evidence="3 10">Belongs to the calreticulin family.</text>
</comment>
<evidence type="ECO:0000256" key="1">
    <source>
        <dbReference type="ARBA" id="ARBA00004389"/>
    </source>
</evidence>
<dbReference type="GO" id="GO:0005789">
    <property type="term" value="C:endoplasmic reticulum membrane"/>
    <property type="evidence" value="ECO:0007669"/>
    <property type="project" value="UniProtKB-SubCell"/>
</dbReference>